<keyword evidence="5 9" id="KW-1133">Transmembrane helix</keyword>
<evidence type="ECO:0000256" key="4">
    <source>
        <dbReference type="ARBA" id="ARBA00022692"/>
    </source>
</evidence>
<dbReference type="EMBL" id="WEGH01000007">
    <property type="protein sequence ID" value="MQY09744.1"/>
    <property type="molecule type" value="Genomic_DNA"/>
</dbReference>
<organism evidence="12 13">
    <name type="scientific">Actinomadura macrotermitis</name>
    <dbReference type="NCBI Taxonomy" id="2585200"/>
    <lineage>
        <taxon>Bacteria</taxon>
        <taxon>Bacillati</taxon>
        <taxon>Actinomycetota</taxon>
        <taxon>Actinomycetes</taxon>
        <taxon>Streptosporangiales</taxon>
        <taxon>Thermomonosporaceae</taxon>
        <taxon>Actinomadura</taxon>
    </lineage>
</organism>
<evidence type="ECO:0008006" key="14">
    <source>
        <dbReference type="Google" id="ProtNLM"/>
    </source>
</evidence>
<evidence type="ECO:0000256" key="8">
    <source>
        <dbReference type="SAM" id="MobiDB-lite"/>
    </source>
</evidence>
<sequence>MASRTHRAASFRWLGSTAVTAESGDAQNGARNGAGGDGGDERANQGGNEFAAMETALRGGHEPGVGGDSYAAMDLALRIGELMLAGGDTAESVDLAITRIGRAYGLPHPEVNVTLAVVGMSYLPRGGRPPVTAERRVRRRLPNYTRLAAVADLVRDATAQRLTLQQARFALGDIIGRRAAYPGWAQVGALSLLGAAGAALVGGGPLAICAAFVATLLGDRTGAWLGRRGIADFFQMGVAAAIGTLVTVLLVWSSADVRSGTVIIGVLIALIPGRALVAAMQDGIAGDLVTGTTRLVEVLFTITAILGGVGLVTYLGARAGVPVSLHDLPQAPFSVAAPQTLGAAVIAMAFAVYHLVSRGYLPPVAVGGVLSWSVLVELRAVHLPAAPATAVAATLVGVLGTLLARWRGVPALVCVTPCIAPLMPGTLMYRGMLELTVGDSGRGALILVEALATALAIGTGVYIGGELLRLVRPVRRALRPARRVPVTRR</sequence>
<dbReference type="GO" id="GO:0022857">
    <property type="term" value="F:transmembrane transporter activity"/>
    <property type="evidence" value="ECO:0007669"/>
    <property type="project" value="InterPro"/>
</dbReference>
<feature type="transmembrane region" description="Helical" evidence="9">
    <location>
        <begin position="259"/>
        <end position="277"/>
    </location>
</feature>
<gene>
    <name evidence="12" type="ORF">ACRB68_78730</name>
</gene>
<dbReference type="Pfam" id="PF06738">
    <property type="entry name" value="ThrE"/>
    <property type="match status" value="1"/>
</dbReference>
<dbReference type="PANTHER" id="PTHR34390:SF1">
    <property type="entry name" value="SUCCINATE TRANSPORTER SUBUNIT YJJB-RELATED"/>
    <property type="match status" value="1"/>
</dbReference>
<dbReference type="PANTHER" id="PTHR34390">
    <property type="entry name" value="UPF0442 PROTEIN YJJB-RELATED"/>
    <property type="match status" value="1"/>
</dbReference>
<evidence type="ECO:0000313" key="12">
    <source>
        <dbReference type="EMBL" id="MQY09744.1"/>
    </source>
</evidence>
<feature type="transmembrane region" description="Helical" evidence="9">
    <location>
        <begin position="384"/>
        <end position="404"/>
    </location>
</feature>
<evidence type="ECO:0000256" key="9">
    <source>
        <dbReference type="SAM" id="Phobius"/>
    </source>
</evidence>
<accession>A0A7K0CAF8</accession>
<evidence type="ECO:0000256" key="7">
    <source>
        <dbReference type="ARBA" id="ARBA00034125"/>
    </source>
</evidence>
<feature type="transmembrane region" description="Helical" evidence="9">
    <location>
        <begin position="298"/>
        <end position="316"/>
    </location>
</feature>
<keyword evidence="6 9" id="KW-0472">Membrane</keyword>
<evidence type="ECO:0000313" key="13">
    <source>
        <dbReference type="Proteomes" id="UP000487268"/>
    </source>
</evidence>
<feature type="region of interest" description="Disordered" evidence="8">
    <location>
        <begin position="20"/>
        <end position="46"/>
    </location>
</feature>
<feature type="transmembrane region" description="Helical" evidence="9">
    <location>
        <begin position="411"/>
        <end position="432"/>
    </location>
</feature>
<dbReference type="Proteomes" id="UP000487268">
    <property type="component" value="Unassembled WGS sequence"/>
</dbReference>
<proteinExistence type="inferred from homology"/>
<dbReference type="GO" id="GO:0005886">
    <property type="term" value="C:plasma membrane"/>
    <property type="evidence" value="ECO:0007669"/>
    <property type="project" value="UniProtKB-SubCell"/>
</dbReference>
<keyword evidence="2" id="KW-1003">Cell membrane</keyword>
<comment type="subcellular location">
    <subcellularLocation>
        <location evidence="1">Cell membrane</location>
        <topology evidence="1">Multi-pass membrane protein</topology>
    </subcellularLocation>
</comment>
<protein>
    <recommendedName>
        <fullName evidence="14">Threonine/serine exporter family protein</fullName>
    </recommendedName>
</protein>
<evidence type="ECO:0000256" key="2">
    <source>
        <dbReference type="ARBA" id="ARBA00022475"/>
    </source>
</evidence>
<feature type="domain" description="Threonine/Serine exporter ThrE" evidence="11">
    <location>
        <begin position="339"/>
        <end position="463"/>
    </location>
</feature>
<feature type="transmembrane region" description="Helical" evidence="9">
    <location>
        <begin position="230"/>
        <end position="253"/>
    </location>
</feature>
<dbReference type="AlphaFoldDB" id="A0A7K0CAF8"/>
<feature type="domain" description="Threonine/serine exporter-like N-terminal" evidence="10">
    <location>
        <begin position="74"/>
        <end position="315"/>
    </location>
</feature>
<name>A0A7K0CAF8_9ACTN</name>
<evidence type="ECO:0000256" key="3">
    <source>
        <dbReference type="ARBA" id="ARBA00022519"/>
    </source>
</evidence>
<comment type="similarity">
    <text evidence="7">Belongs to the ThrE exporter (TC 2.A.79) family.</text>
</comment>
<keyword evidence="4 9" id="KW-0812">Transmembrane</keyword>
<evidence type="ECO:0000256" key="6">
    <source>
        <dbReference type="ARBA" id="ARBA00023136"/>
    </source>
</evidence>
<evidence type="ECO:0000256" key="5">
    <source>
        <dbReference type="ARBA" id="ARBA00022989"/>
    </source>
</evidence>
<evidence type="ECO:0000259" key="10">
    <source>
        <dbReference type="Pfam" id="PF06738"/>
    </source>
</evidence>
<keyword evidence="3" id="KW-0997">Cell inner membrane</keyword>
<feature type="transmembrane region" description="Helical" evidence="9">
    <location>
        <begin position="336"/>
        <end position="353"/>
    </location>
</feature>
<dbReference type="InterPro" id="IPR024528">
    <property type="entry name" value="ThrE_2"/>
</dbReference>
<dbReference type="InterPro" id="IPR050539">
    <property type="entry name" value="ThrE_Dicarb/AminoAcid_Exp"/>
</dbReference>
<dbReference type="GO" id="GO:0015744">
    <property type="term" value="P:succinate transport"/>
    <property type="evidence" value="ECO:0007669"/>
    <property type="project" value="TreeGrafter"/>
</dbReference>
<keyword evidence="13" id="KW-1185">Reference proteome</keyword>
<comment type="caution">
    <text evidence="12">The sequence shown here is derived from an EMBL/GenBank/DDBJ whole genome shotgun (WGS) entry which is preliminary data.</text>
</comment>
<dbReference type="Pfam" id="PF12821">
    <property type="entry name" value="ThrE_2"/>
    <property type="match status" value="1"/>
</dbReference>
<dbReference type="InterPro" id="IPR010619">
    <property type="entry name" value="ThrE-like_N"/>
</dbReference>
<feature type="transmembrane region" description="Helical" evidence="9">
    <location>
        <begin position="444"/>
        <end position="465"/>
    </location>
</feature>
<evidence type="ECO:0000259" key="11">
    <source>
        <dbReference type="Pfam" id="PF12821"/>
    </source>
</evidence>
<evidence type="ECO:0000256" key="1">
    <source>
        <dbReference type="ARBA" id="ARBA00004651"/>
    </source>
</evidence>
<feature type="transmembrane region" description="Helical" evidence="9">
    <location>
        <begin position="192"/>
        <end position="218"/>
    </location>
</feature>
<reference evidence="12 13" key="1">
    <citation type="submission" date="2019-10" db="EMBL/GenBank/DDBJ databases">
        <title>Actinomadura rubteroloni sp. nov. and Actinomadura macrotermitis sp. nov., isolated from the gut of fungus growing-termite Macrotermes natalensis.</title>
        <authorList>
            <person name="Benndorf R."/>
            <person name="Martin K."/>
            <person name="Kuefner M."/>
            <person name="De Beer W."/>
            <person name="Kaster A.-K."/>
            <person name="Vollmers J."/>
            <person name="Poulsen M."/>
            <person name="Beemelmanns C."/>
        </authorList>
    </citation>
    <scope>NUCLEOTIDE SEQUENCE [LARGE SCALE GENOMIC DNA]</scope>
    <source>
        <strain evidence="12 13">RB68</strain>
    </source>
</reference>
<dbReference type="OrthoDB" id="9763957at2"/>